<dbReference type="AlphaFoldDB" id="A0A840NSI0"/>
<keyword evidence="2" id="KW-1185">Reference proteome</keyword>
<gene>
    <name evidence="1" type="ORF">HNQ69_001607</name>
</gene>
<evidence type="ECO:0000313" key="1">
    <source>
        <dbReference type="EMBL" id="MBB5074464.1"/>
    </source>
</evidence>
<reference evidence="1 2" key="1">
    <citation type="submission" date="2020-08" db="EMBL/GenBank/DDBJ databases">
        <title>Genomic Encyclopedia of Type Strains, Phase IV (KMG-IV): sequencing the most valuable type-strain genomes for metagenomic binning, comparative biology and taxonomic classification.</title>
        <authorList>
            <person name="Goeker M."/>
        </authorList>
    </citation>
    <scope>NUCLEOTIDE SEQUENCE [LARGE SCALE GENOMIC DNA]</scope>
    <source>
        <strain evidence="1 2">DSM 28538</strain>
    </source>
</reference>
<accession>A0A840NSI0</accession>
<evidence type="ECO:0000313" key="2">
    <source>
        <dbReference type="Proteomes" id="UP000561417"/>
    </source>
</evidence>
<protein>
    <submittedName>
        <fullName evidence="1">Uncharacterized protein</fullName>
    </submittedName>
</protein>
<dbReference type="Proteomes" id="UP000561417">
    <property type="component" value="Unassembled WGS sequence"/>
</dbReference>
<comment type="caution">
    <text evidence="1">The sequence shown here is derived from an EMBL/GenBank/DDBJ whole genome shotgun (WGS) entry which is preliminary data.</text>
</comment>
<proteinExistence type="predicted"/>
<dbReference type="EMBL" id="JACHIM010000015">
    <property type="protein sequence ID" value="MBB5074464.1"/>
    <property type="molecule type" value="Genomic_DNA"/>
</dbReference>
<organism evidence="1 2">
    <name type="scientific">Bartonella callosciuri</name>
    <dbReference type="NCBI Taxonomy" id="686223"/>
    <lineage>
        <taxon>Bacteria</taxon>
        <taxon>Pseudomonadati</taxon>
        <taxon>Pseudomonadota</taxon>
        <taxon>Alphaproteobacteria</taxon>
        <taxon>Hyphomicrobiales</taxon>
        <taxon>Bartonellaceae</taxon>
        <taxon>Bartonella</taxon>
    </lineage>
</organism>
<sequence>MGKKTVPVGMEDKIIKLYALDQETAARLRKEAYLCRKNFTIKPSTPLQHETVVAFMLLLDVLFQEGLANFKEMLETLHEVCSL</sequence>
<name>A0A840NSI0_9HYPH</name>